<feature type="transmembrane region" description="Helical" evidence="6">
    <location>
        <begin position="329"/>
        <end position="355"/>
    </location>
</feature>
<evidence type="ECO:0000256" key="3">
    <source>
        <dbReference type="ARBA" id="ARBA00022692"/>
    </source>
</evidence>
<feature type="transmembrane region" description="Helical" evidence="6">
    <location>
        <begin position="277"/>
        <end position="297"/>
    </location>
</feature>
<name>A0A9P4Q2Y5_9PEZI</name>
<keyword evidence="8" id="KW-1185">Reference proteome</keyword>
<evidence type="ECO:0000256" key="5">
    <source>
        <dbReference type="ARBA" id="ARBA00023136"/>
    </source>
</evidence>
<dbReference type="Gene3D" id="1.20.1740.10">
    <property type="entry name" value="Amino acid/polyamine transporter I"/>
    <property type="match status" value="1"/>
</dbReference>
<feature type="transmembrane region" description="Helical" evidence="6">
    <location>
        <begin position="120"/>
        <end position="143"/>
    </location>
</feature>
<dbReference type="Proteomes" id="UP000799441">
    <property type="component" value="Unassembled WGS sequence"/>
</dbReference>
<accession>A0A9P4Q2Y5</accession>
<evidence type="ECO:0000313" key="8">
    <source>
        <dbReference type="Proteomes" id="UP000799441"/>
    </source>
</evidence>
<feature type="transmembrane region" description="Helical" evidence="6">
    <location>
        <begin position="402"/>
        <end position="423"/>
    </location>
</feature>
<dbReference type="Pfam" id="PF13520">
    <property type="entry name" value="AA_permease_2"/>
    <property type="match status" value="1"/>
</dbReference>
<sequence>MASIARRLSSAAGRTGSVDVAADADLAKMGYKSELPRSLSMFSVLGLSFAIMAVPFGLSTTLLITLVNGQSVTIIWGWVLVSLISLSIAASLAEICAVYPTAGGVYYWSAMMATKEYAPIASWVTGWFNLVGNWTVTLSINFSGAQLILSAITLWRDDWAANSWQTVLMFWAVMLVCFLINVFGSKYLDLINKVCIYWTAASVLIIMITLLSMTNSFRSGEFVFAHYDSSASGWPTGWSFFVGLLQAAYTLTGYGLVASMCEEVQNPAREVPRAMVLSVAAAGVTGVIYLIPLLFVLPDVQMLLNAAGGQPIGLLFKTVTGSAGGGFGLLFLLLGILFFAGTGALTASSRATYAFARDGALPGRRLFGSTNKTFDIPLWGLVLSTIVDCLLGLIYFGSTAAFGSFTGVATICLSCGYGLPILVNVLRGRAMTKHSTFPLGRFGYTINLICLCWIVLAIFIFCMPVSLPVTAGSMNYASVVFAGFAAISLGWYFIRGRKVFTGPPVPQDVSVVTKGEAVDIDGELGVQRKLEPKDE</sequence>
<evidence type="ECO:0000256" key="2">
    <source>
        <dbReference type="ARBA" id="ARBA00022448"/>
    </source>
</evidence>
<dbReference type="PANTHER" id="PTHR45649:SF3">
    <property type="entry name" value="POLYAMINE TRANSPORTER TPO5"/>
    <property type="match status" value="1"/>
</dbReference>
<dbReference type="PANTHER" id="PTHR45649">
    <property type="entry name" value="AMINO-ACID PERMEASE BAT1"/>
    <property type="match status" value="1"/>
</dbReference>
<evidence type="ECO:0000256" key="6">
    <source>
        <dbReference type="SAM" id="Phobius"/>
    </source>
</evidence>
<keyword evidence="5 6" id="KW-0472">Membrane</keyword>
<feature type="transmembrane region" description="Helical" evidence="6">
    <location>
        <begin position="237"/>
        <end position="257"/>
    </location>
</feature>
<comment type="caution">
    <text evidence="7">The sequence shown here is derived from an EMBL/GenBank/DDBJ whole genome shotgun (WGS) entry which is preliminary data.</text>
</comment>
<dbReference type="AlphaFoldDB" id="A0A9P4Q2Y5"/>
<dbReference type="GO" id="GO:0016020">
    <property type="term" value="C:membrane"/>
    <property type="evidence" value="ECO:0007669"/>
    <property type="project" value="UniProtKB-SubCell"/>
</dbReference>
<dbReference type="GO" id="GO:0022857">
    <property type="term" value="F:transmembrane transporter activity"/>
    <property type="evidence" value="ECO:0007669"/>
    <property type="project" value="InterPro"/>
</dbReference>
<feature type="transmembrane region" description="Helical" evidence="6">
    <location>
        <begin position="376"/>
        <end position="396"/>
    </location>
</feature>
<feature type="transmembrane region" description="Helical" evidence="6">
    <location>
        <begin position="195"/>
        <end position="217"/>
    </location>
</feature>
<evidence type="ECO:0000313" key="7">
    <source>
        <dbReference type="EMBL" id="KAF2718565.1"/>
    </source>
</evidence>
<feature type="transmembrane region" description="Helical" evidence="6">
    <location>
        <begin position="163"/>
        <end position="183"/>
    </location>
</feature>
<protein>
    <submittedName>
        <fullName evidence="7">Amino acid transporter</fullName>
    </submittedName>
</protein>
<evidence type="ECO:0000256" key="4">
    <source>
        <dbReference type="ARBA" id="ARBA00022989"/>
    </source>
</evidence>
<proteinExistence type="predicted"/>
<feature type="transmembrane region" description="Helical" evidence="6">
    <location>
        <begin position="75"/>
        <end position="108"/>
    </location>
</feature>
<comment type="subcellular location">
    <subcellularLocation>
        <location evidence="1">Membrane</location>
        <topology evidence="1">Multi-pass membrane protein</topology>
    </subcellularLocation>
</comment>
<keyword evidence="2" id="KW-0813">Transport</keyword>
<evidence type="ECO:0000256" key="1">
    <source>
        <dbReference type="ARBA" id="ARBA00004141"/>
    </source>
</evidence>
<gene>
    <name evidence="7" type="ORF">K431DRAFT_230581</name>
</gene>
<organism evidence="7 8">
    <name type="scientific">Polychaeton citri CBS 116435</name>
    <dbReference type="NCBI Taxonomy" id="1314669"/>
    <lineage>
        <taxon>Eukaryota</taxon>
        <taxon>Fungi</taxon>
        <taxon>Dikarya</taxon>
        <taxon>Ascomycota</taxon>
        <taxon>Pezizomycotina</taxon>
        <taxon>Dothideomycetes</taxon>
        <taxon>Dothideomycetidae</taxon>
        <taxon>Capnodiales</taxon>
        <taxon>Capnodiaceae</taxon>
        <taxon>Polychaeton</taxon>
    </lineage>
</organism>
<keyword evidence="3 6" id="KW-0812">Transmembrane</keyword>
<dbReference type="PIRSF" id="PIRSF006060">
    <property type="entry name" value="AA_transporter"/>
    <property type="match status" value="1"/>
</dbReference>
<dbReference type="EMBL" id="MU003823">
    <property type="protein sequence ID" value="KAF2718565.1"/>
    <property type="molecule type" value="Genomic_DNA"/>
</dbReference>
<dbReference type="OrthoDB" id="3900342at2759"/>
<feature type="transmembrane region" description="Helical" evidence="6">
    <location>
        <begin position="39"/>
        <end position="63"/>
    </location>
</feature>
<reference evidence="7" key="1">
    <citation type="journal article" date="2020" name="Stud. Mycol.">
        <title>101 Dothideomycetes genomes: a test case for predicting lifestyles and emergence of pathogens.</title>
        <authorList>
            <person name="Haridas S."/>
            <person name="Albert R."/>
            <person name="Binder M."/>
            <person name="Bloem J."/>
            <person name="Labutti K."/>
            <person name="Salamov A."/>
            <person name="Andreopoulos B."/>
            <person name="Baker S."/>
            <person name="Barry K."/>
            <person name="Bills G."/>
            <person name="Bluhm B."/>
            <person name="Cannon C."/>
            <person name="Castanera R."/>
            <person name="Culley D."/>
            <person name="Daum C."/>
            <person name="Ezra D."/>
            <person name="Gonzalez J."/>
            <person name="Henrissat B."/>
            <person name="Kuo A."/>
            <person name="Liang C."/>
            <person name="Lipzen A."/>
            <person name="Lutzoni F."/>
            <person name="Magnuson J."/>
            <person name="Mondo S."/>
            <person name="Nolan M."/>
            <person name="Ohm R."/>
            <person name="Pangilinan J."/>
            <person name="Park H.-J."/>
            <person name="Ramirez L."/>
            <person name="Alfaro M."/>
            <person name="Sun H."/>
            <person name="Tritt A."/>
            <person name="Yoshinaga Y."/>
            <person name="Zwiers L.-H."/>
            <person name="Turgeon B."/>
            <person name="Goodwin S."/>
            <person name="Spatafora J."/>
            <person name="Crous P."/>
            <person name="Grigoriev I."/>
        </authorList>
    </citation>
    <scope>NUCLEOTIDE SEQUENCE</scope>
    <source>
        <strain evidence="7">CBS 116435</strain>
    </source>
</reference>
<feature type="transmembrane region" description="Helical" evidence="6">
    <location>
        <begin position="444"/>
        <end position="467"/>
    </location>
</feature>
<dbReference type="InterPro" id="IPR002293">
    <property type="entry name" value="AA/rel_permease1"/>
</dbReference>
<keyword evidence="4 6" id="KW-1133">Transmembrane helix</keyword>
<feature type="transmembrane region" description="Helical" evidence="6">
    <location>
        <begin position="473"/>
        <end position="494"/>
    </location>
</feature>